<evidence type="ECO:0008006" key="3">
    <source>
        <dbReference type="Google" id="ProtNLM"/>
    </source>
</evidence>
<comment type="caution">
    <text evidence="1">The sequence shown here is derived from an EMBL/GenBank/DDBJ whole genome shotgun (WGS) entry which is preliminary data.</text>
</comment>
<dbReference type="RefSeq" id="WP_204203218.1">
    <property type="nucleotide sequence ID" value="NZ_JAFELM010000028.1"/>
</dbReference>
<keyword evidence="2" id="KW-1185">Reference proteome</keyword>
<dbReference type="Proteomes" id="UP001518925">
    <property type="component" value="Unassembled WGS sequence"/>
</dbReference>
<protein>
    <recommendedName>
        <fullName evidence="3">Lipoprotein</fullName>
    </recommendedName>
</protein>
<accession>A0ABS2DH93</accession>
<reference evidence="1 2" key="1">
    <citation type="submission" date="2021-02" db="EMBL/GenBank/DDBJ databases">
        <title>Bacillus sp. RD4P76, an endophyte from a halophyte.</title>
        <authorList>
            <person name="Sun J.-Q."/>
        </authorList>
    </citation>
    <scope>NUCLEOTIDE SEQUENCE [LARGE SCALE GENOMIC DNA]</scope>
    <source>
        <strain evidence="1 2">RD4P76</strain>
    </source>
</reference>
<evidence type="ECO:0000313" key="1">
    <source>
        <dbReference type="EMBL" id="MBM6617856.1"/>
    </source>
</evidence>
<proteinExistence type="predicted"/>
<dbReference type="PROSITE" id="PS51257">
    <property type="entry name" value="PROKAR_LIPOPROTEIN"/>
    <property type="match status" value="1"/>
</dbReference>
<dbReference type="EMBL" id="JAFELM010000028">
    <property type="protein sequence ID" value="MBM6617856.1"/>
    <property type="molecule type" value="Genomic_DNA"/>
</dbReference>
<evidence type="ECO:0000313" key="2">
    <source>
        <dbReference type="Proteomes" id="UP001518925"/>
    </source>
</evidence>
<name>A0ABS2DH93_9BACI</name>
<gene>
    <name evidence="1" type="ORF">JR050_09270</name>
</gene>
<organism evidence="1 2">
    <name type="scientific">Bacillus suaedaesalsae</name>
    <dbReference type="NCBI Taxonomy" id="2810349"/>
    <lineage>
        <taxon>Bacteria</taxon>
        <taxon>Bacillati</taxon>
        <taxon>Bacillota</taxon>
        <taxon>Bacilli</taxon>
        <taxon>Bacillales</taxon>
        <taxon>Bacillaceae</taxon>
        <taxon>Bacillus</taxon>
    </lineage>
</organism>
<sequence length="160" mass="17975">MGKSVSYILICMIWLLAGCSSEGTVKNDMNSKVLITYTTVPDTTTGTTKEKYTVENLENLEDFLLEKTEKLEVRHDSQHGAIINNVSLTRVDDGTYEVTFDGFKNLPDGTHTCEEVDVYAFGLMINKCMFNGESVYETNVVPLSVNDIIKYGRLLKLNEQ</sequence>